<reference evidence="4" key="1">
    <citation type="submission" date="2021-01" db="EMBL/GenBank/DDBJ databases">
        <title>Microvirga sp.</title>
        <authorList>
            <person name="Kim M.K."/>
        </authorList>
    </citation>
    <scope>NUCLEOTIDE SEQUENCE</scope>
    <source>
        <strain evidence="4">5420S-16</strain>
    </source>
</reference>
<protein>
    <submittedName>
        <fullName evidence="4">GNAT family N-acetyltransferase</fullName>
    </submittedName>
</protein>
<dbReference type="PANTHER" id="PTHR43877">
    <property type="entry name" value="AMINOALKYLPHOSPHONATE N-ACETYLTRANSFERASE-RELATED-RELATED"/>
    <property type="match status" value="1"/>
</dbReference>
<evidence type="ECO:0000256" key="2">
    <source>
        <dbReference type="ARBA" id="ARBA00023315"/>
    </source>
</evidence>
<keyword evidence="1" id="KW-0808">Transferase</keyword>
<sequence>MTMLAISDLRDRPDFADTVADRVWRAFWKKDGHPLELLSGLVQGSFAPGPIPTALVAHEDGRFLGTVSIIAWDEETRPQYTPWVAALWVEPEQRRKGIGAALVEKAASYGFSTGAERVYLLSRAHRRAFYEGLGWSVLEADAPEDGMFILTMSADGAALG</sequence>
<feature type="domain" description="N-acetyltransferase" evidence="3">
    <location>
        <begin position="1"/>
        <end position="155"/>
    </location>
</feature>
<dbReference type="Gene3D" id="3.40.630.30">
    <property type="match status" value="1"/>
</dbReference>
<evidence type="ECO:0000313" key="4">
    <source>
        <dbReference type="EMBL" id="MBL0405857.1"/>
    </source>
</evidence>
<dbReference type="InterPro" id="IPR050832">
    <property type="entry name" value="Bact_Acetyltransf"/>
</dbReference>
<dbReference type="Proteomes" id="UP000605848">
    <property type="component" value="Unassembled WGS sequence"/>
</dbReference>
<dbReference type="GO" id="GO:0016747">
    <property type="term" value="F:acyltransferase activity, transferring groups other than amino-acyl groups"/>
    <property type="evidence" value="ECO:0007669"/>
    <property type="project" value="InterPro"/>
</dbReference>
<dbReference type="InterPro" id="IPR016181">
    <property type="entry name" value="Acyl_CoA_acyltransferase"/>
</dbReference>
<dbReference type="CDD" id="cd04301">
    <property type="entry name" value="NAT_SF"/>
    <property type="match status" value="1"/>
</dbReference>
<organism evidence="4 5">
    <name type="scientific">Microvirga aerilata</name>
    <dbReference type="NCBI Taxonomy" id="670292"/>
    <lineage>
        <taxon>Bacteria</taxon>
        <taxon>Pseudomonadati</taxon>
        <taxon>Pseudomonadota</taxon>
        <taxon>Alphaproteobacteria</taxon>
        <taxon>Hyphomicrobiales</taxon>
        <taxon>Methylobacteriaceae</taxon>
        <taxon>Microvirga</taxon>
    </lineage>
</organism>
<proteinExistence type="predicted"/>
<dbReference type="RefSeq" id="WP_202062304.1">
    <property type="nucleotide sequence ID" value="NZ_JAEQMY010000029.1"/>
</dbReference>
<comment type="caution">
    <text evidence="4">The sequence shown here is derived from an EMBL/GenBank/DDBJ whole genome shotgun (WGS) entry which is preliminary data.</text>
</comment>
<dbReference type="AlphaFoldDB" id="A0A937D1D2"/>
<name>A0A937D1D2_9HYPH</name>
<gene>
    <name evidence="4" type="ORF">JKG68_18000</name>
</gene>
<dbReference type="SUPFAM" id="SSF55729">
    <property type="entry name" value="Acyl-CoA N-acyltransferases (Nat)"/>
    <property type="match status" value="1"/>
</dbReference>
<keyword evidence="5" id="KW-1185">Reference proteome</keyword>
<keyword evidence="2" id="KW-0012">Acyltransferase</keyword>
<evidence type="ECO:0000256" key="1">
    <source>
        <dbReference type="ARBA" id="ARBA00022679"/>
    </source>
</evidence>
<accession>A0A937D1D2</accession>
<dbReference type="InterPro" id="IPR000182">
    <property type="entry name" value="GNAT_dom"/>
</dbReference>
<dbReference type="PROSITE" id="PS51186">
    <property type="entry name" value="GNAT"/>
    <property type="match status" value="1"/>
</dbReference>
<dbReference type="Pfam" id="PF00583">
    <property type="entry name" value="Acetyltransf_1"/>
    <property type="match status" value="1"/>
</dbReference>
<evidence type="ECO:0000259" key="3">
    <source>
        <dbReference type="PROSITE" id="PS51186"/>
    </source>
</evidence>
<evidence type="ECO:0000313" key="5">
    <source>
        <dbReference type="Proteomes" id="UP000605848"/>
    </source>
</evidence>
<dbReference type="EMBL" id="JAEQMY010000029">
    <property type="protein sequence ID" value="MBL0405857.1"/>
    <property type="molecule type" value="Genomic_DNA"/>
</dbReference>